<evidence type="ECO:0000256" key="2">
    <source>
        <dbReference type="ARBA" id="ARBA00022517"/>
    </source>
</evidence>
<evidence type="ECO:0000256" key="5">
    <source>
        <dbReference type="HAMAP-Rule" id="MF_00651"/>
    </source>
</evidence>
<sequence length="139" mass="15347">MARVMGLDIGKVRIGVALSDETRTIASPAETVPAGRNPEKAIERILAIAAEKQVSNIVIGLPLTLDNREMDSARDVRAFVEALSDKTDLPIAMVDERMTTAKCEKMLISANMRRDKRKQVIDQLAACEILTTWMARNPL</sequence>
<accession>A0A2N1PT41</accession>
<dbReference type="Proteomes" id="UP000233256">
    <property type="component" value="Unassembled WGS sequence"/>
</dbReference>
<dbReference type="EMBL" id="PGXC01000003">
    <property type="protein sequence ID" value="PKK91503.1"/>
    <property type="molecule type" value="Genomic_DNA"/>
</dbReference>
<gene>
    <name evidence="7" type="ORF">CVV64_07035</name>
</gene>
<dbReference type="SMART" id="SM00732">
    <property type="entry name" value="YqgFc"/>
    <property type="match status" value="1"/>
</dbReference>
<keyword evidence="1 5" id="KW-0963">Cytoplasm</keyword>
<dbReference type="SUPFAM" id="SSF53098">
    <property type="entry name" value="Ribonuclease H-like"/>
    <property type="match status" value="1"/>
</dbReference>
<comment type="similarity">
    <text evidence="5">Belongs to the YqgF HJR family.</text>
</comment>
<comment type="subcellular location">
    <subcellularLocation>
        <location evidence="5">Cytoplasm</location>
    </subcellularLocation>
</comment>
<dbReference type="AlphaFoldDB" id="A0A2N1PT41"/>
<comment type="function">
    <text evidence="5">Could be a nuclease involved in processing of the 5'-end of pre-16S rRNA.</text>
</comment>
<evidence type="ECO:0000256" key="3">
    <source>
        <dbReference type="ARBA" id="ARBA00022722"/>
    </source>
</evidence>
<evidence type="ECO:0000256" key="1">
    <source>
        <dbReference type="ARBA" id="ARBA00022490"/>
    </source>
</evidence>
<dbReference type="EC" id="3.1.-.-" evidence="5"/>
<evidence type="ECO:0000313" key="8">
    <source>
        <dbReference type="Proteomes" id="UP000233256"/>
    </source>
</evidence>
<dbReference type="InterPro" id="IPR037027">
    <property type="entry name" value="YqgF/RNaseH-like_dom_sf"/>
</dbReference>
<protein>
    <recommendedName>
        <fullName evidence="5">Putative pre-16S rRNA nuclease</fullName>
        <ecNumber evidence="5">3.1.-.-</ecNumber>
    </recommendedName>
</protein>
<dbReference type="GO" id="GO:0004518">
    <property type="term" value="F:nuclease activity"/>
    <property type="evidence" value="ECO:0007669"/>
    <property type="project" value="UniProtKB-KW"/>
</dbReference>
<evidence type="ECO:0000313" key="7">
    <source>
        <dbReference type="EMBL" id="PKK91503.1"/>
    </source>
</evidence>
<reference evidence="7 8" key="1">
    <citation type="journal article" date="2017" name="ISME J.">
        <title>Potential for microbial H2 and metal transformations associated with novel bacteria and archaea in deep terrestrial subsurface sediments.</title>
        <authorList>
            <person name="Hernsdorf A.W."/>
            <person name="Amano Y."/>
            <person name="Miyakawa K."/>
            <person name="Ise K."/>
            <person name="Suzuki Y."/>
            <person name="Anantharaman K."/>
            <person name="Probst A."/>
            <person name="Burstein D."/>
            <person name="Thomas B.C."/>
            <person name="Banfield J.F."/>
        </authorList>
    </citation>
    <scope>NUCLEOTIDE SEQUENCE [LARGE SCALE GENOMIC DNA]</scope>
    <source>
        <strain evidence="7">HGW-Wallbacteria-1</strain>
    </source>
</reference>
<dbReference type="NCBIfam" id="TIGR00250">
    <property type="entry name" value="RNAse_H_YqgF"/>
    <property type="match status" value="1"/>
</dbReference>
<dbReference type="PANTHER" id="PTHR33317">
    <property type="entry name" value="POLYNUCLEOTIDYL TRANSFERASE, RIBONUCLEASE H-LIKE SUPERFAMILY PROTEIN"/>
    <property type="match status" value="1"/>
</dbReference>
<keyword evidence="2 5" id="KW-0690">Ribosome biogenesis</keyword>
<dbReference type="CDD" id="cd16964">
    <property type="entry name" value="YqgF"/>
    <property type="match status" value="1"/>
</dbReference>
<feature type="domain" description="YqgF/RNase H-like" evidence="6">
    <location>
        <begin position="2"/>
        <end position="103"/>
    </location>
</feature>
<organism evidence="7 8">
    <name type="scientific">Candidatus Wallbacteria bacterium HGW-Wallbacteria-1</name>
    <dbReference type="NCBI Taxonomy" id="2013854"/>
    <lineage>
        <taxon>Bacteria</taxon>
        <taxon>Candidatus Walliibacteriota</taxon>
    </lineage>
</organism>
<dbReference type="GO" id="GO:0005829">
    <property type="term" value="C:cytosol"/>
    <property type="evidence" value="ECO:0007669"/>
    <property type="project" value="TreeGrafter"/>
</dbReference>
<dbReference type="PANTHER" id="PTHR33317:SF4">
    <property type="entry name" value="POLYNUCLEOTIDYL TRANSFERASE, RIBONUCLEASE H-LIKE SUPERFAMILY PROTEIN"/>
    <property type="match status" value="1"/>
</dbReference>
<dbReference type="InterPro" id="IPR006641">
    <property type="entry name" value="YqgF/RNaseH-like_dom"/>
</dbReference>
<dbReference type="GO" id="GO:0016788">
    <property type="term" value="F:hydrolase activity, acting on ester bonds"/>
    <property type="evidence" value="ECO:0007669"/>
    <property type="project" value="UniProtKB-UniRule"/>
</dbReference>
<keyword evidence="4 5" id="KW-0378">Hydrolase</keyword>
<dbReference type="Pfam" id="PF03652">
    <property type="entry name" value="RuvX"/>
    <property type="match status" value="1"/>
</dbReference>
<keyword evidence="3 5" id="KW-0540">Nuclease</keyword>
<dbReference type="InterPro" id="IPR012337">
    <property type="entry name" value="RNaseH-like_sf"/>
</dbReference>
<name>A0A2N1PT41_9BACT</name>
<evidence type="ECO:0000259" key="6">
    <source>
        <dbReference type="SMART" id="SM00732"/>
    </source>
</evidence>
<dbReference type="HAMAP" id="MF_00651">
    <property type="entry name" value="Nuclease_YqgF"/>
    <property type="match status" value="1"/>
</dbReference>
<proteinExistence type="inferred from homology"/>
<evidence type="ECO:0000256" key="4">
    <source>
        <dbReference type="ARBA" id="ARBA00022801"/>
    </source>
</evidence>
<comment type="caution">
    <text evidence="7">The sequence shown here is derived from an EMBL/GenBank/DDBJ whole genome shotgun (WGS) entry which is preliminary data.</text>
</comment>
<dbReference type="GO" id="GO:0000967">
    <property type="term" value="P:rRNA 5'-end processing"/>
    <property type="evidence" value="ECO:0007669"/>
    <property type="project" value="UniProtKB-UniRule"/>
</dbReference>
<dbReference type="Gene3D" id="3.30.420.140">
    <property type="entry name" value="YqgF/RNase H-like domain"/>
    <property type="match status" value="1"/>
</dbReference>
<dbReference type="InterPro" id="IPR005227">
    <property type="entry name" value="YqgF"/>
</dbReference>